<accession>A0AA45R4M7</accession>
<dbReference type="EMBL" id="CP073249">
    <property type="protein sequence ID" value="QUF05087.1"/>
    <property type="molecule type" value="Genomic_DNA"/>
</dbReference>
<gene>
    <name evidence="2" type="ORF">KCV87_02910</name>
</gene>
<dbReference type="SUPFAM" id="SSF160904">
    <property type="entry name" value="Jann2411-like"/>
    <property type="match status" value="1"/>
</dbReference>
<dbReference type="InterPro" id="IPR023286">
    <property type="entry name" value="ABATE_dom_sf"/>
</dbReference>
<evidence type="ECO:0000259" key="1">
    <source>
        <dbReference type="Pfam" id="PF11706"/>
    </source>
</evidence>
<sequence length="174" mass="19076">MHFNPYGGAAAQMAATLVNLDRDCSPERLLDVLRTLDYKPVGTLDAGGARELLEWARRLERVFDDPRGTVGLVNELLAETATRPHISTHDGRPPHLHFAPAELPTQERVRAYTAAGVAHAVCDAPDRLGRCAAPGCAVVYVDTSRNGRRRFCSTRCANRVHVSLHRSRRGADEG</sequence>
<evidence type="ECO:0000313" key="2">
    <source>
        <dbReference type="EMBL" id="QUF05087.1"/>
    </source>
</evidence>
<proteinExistence type="predicted"/>
<protein>
    <submittedName>
        <fullName evidence="2">CGNR zinc finger domain-containing protein</fullName>
    </submittedName>
</protein>
<dbReference type="Pfam" id="PF11706">
    <property type="entry name" value="zf-CGNR"/>
    <property type="match status" value="1"/>
</dbReference>
<organism evidence="2 3">
    <name type="scientific">Actinosynnema pretiosum subsp. pretiosum</name>
    <dbReference type="NCBI Taxonomy" id="103721"/>
    <lineage>
        <taxon>Bacteria</taxon>
        <taxon>Bacillati</taxon>
        <taxon>Actinomycetota</taxon>
        <taxon>Actinomycetes</taxon>
        <taxon>Pseudonocardiales</taxon>
        <taxon>Pseudonocardiaceae</taxon>
        <taxon>Actinosynnema</taxon>
    </lineage>
</organism>
<feature type="domain" description="Zinc finger CGNR" evidence="1">
    <location>
        <begin position="127"/>
        <end position="169"/>
    </location>
</feature>
<dbReference type="InterPro" id="IPR010852">
    <property type="entry name" value="ABATE"/>
</dbReference>
<dbReference type="PANTHER" id="PTHR35525:SF3">
    <property type="entry name" value="BLL6575 PROTEIN"/>
    <property type="match status" value="1"/>
</dbReference>
<evidence type="ECO:0000313" key="3">
    <source>
        <dbReference type="Proteomes" id="UP000677152"/>
    </source>
</evidence>
<dbReference type="AlphaFoldDB" id="A0AA45R4M7"/>
<dbReference type="InterPro" id="IPR021005">
    <property type="entry name" value="Znf_CGNR"/>
</dbReference>
<dbReference type="Proteomes" id="UP000677152">
    <property type="component" value="Chromosome"/>
</dbReference>
<dbReference type="Gene3D" id="1.10.3300.10">
    <property type="entry name" value="Jann2411-like domain"/>
    <property type="match status" value="1"/>
</dbReference>
<name>A0AA45R4M7_9PSEU</name>
<reference evidence="2" key="1">
    <citation type="submission" date="2021-04" db="EMBL/GenBank/DDBJ databases">
        <title>Genomic sequence of Actinosynnema pretiosum subsp. pretiosum ATCC 31280 (C-14919).</title>
        <authorList>
            <person name="Bai L."/>
            <person name="Wang X."/>
            <person name="Xiao Y."/>
        </authorList>
    </citation>
    <scope>NUCLEOTIDE SEQUENCE</scope>
    <source>
        <strain evidence="2">ATCC 31280</strain>
    </source>
</reference>
<dbReference type="PANTHER" id="PTHR35525">
    <property type="entry name" value="BLL6575 PROTEIN"/>
    <property type="match status" value="1"/>
</dbReference>